<gene>
    <name evidence="4" type="ORF">HRG_05201</name>
</gene>
<dbReference type="OrthoDB" id="5386330at2759"/>
<dbReference type="Pfam" id="PF11951">
    <property type="entry name" value="Fungal_trans_2"/>
    <property type="match status" value="1"/>
</dbReference>
<evidence type="ECO:0000256" key="2">
    <source>
        <dbReference type="ARBA" id="ARBA00023242"/>
    </source>
</evidence>
<comment type="subcellular location">
    <subcellularLocation>
        <location evidence="1">Nucleus</location>
    </subcellularLocation>
</comment>
<dbReference type="GO" id="GO:0000976">
    <property type="term" value="F:transcription cis-regulatory region binding"/>
    <property type="evidence" value="ECO:0007669"/>
    <property type="project" value="TreeGrafter"/>
</dbReference>
<keyword evidence="2" id="KW-0539">Nucleus</keyword>
<keyword evidence="5" id="KW-1185">Reference proteome</keyword>
<dbReference type="GO" id="GO:0000981">
    <property type="term" value="F:DNA-binding transcription factor activity, RNA polymerase II-specific"/>
    <property type="evidence" value="ECO:0007669"/>
    <property type="project" value="InterPro"/>
</dbReference>
<dbReference type="Proteomes" id="UP000824596">
    <property type="component" value="Unassembled WGS sequence"/>
</dbReference>
<dbReference type="GeneID" id="68354330"/>
<feature type="domain" description="Zn(2)-C6 fungal-type" evidence="3">
    <location>
        <begin position="6"/>
        <end position="34"/>
    </location>
</feature>
<dbReference type="SUPFAM" id="SSF57701">
    <property type="entry name" value="Zn2/Cys6 DNA-binding domain"/>
    <property type="match status" value="1"/>
</dbReference>
<dbReference type="PROSITE" id="PS50048">
    <property type="entry name" value="ZN2_CY6_FUNGAL_2"/>
    <property type="match status" value="1"/>
</dbReference>
<dbReference type="PANTHER" id="PTHR37534">
    <property type="entry name" value="TRANSCRIPTIONAL ACTIVATOR PROTEIN UGA3"/>
    <property type="match status" value="1"/>
</dbReference>
<dbReference type="GO" id="GO:0045944">
    <property type="term" value="P:positive regulation of transcription by RNA polymerase II"/>
    <property type="evidence" value="ECO:0007669"/>
    <property type="project" value="TreeGrafter"/>
</dbReference>
<dbReference type="PANTHER" id="PTHR37534:SF48">
    <property type="entry name" value="FINGER DOMAIN PROTEIN, PUTATIVE-RELATED"/>
    <property type="match status" value="1"/>
</dbReference>
<evidence type="ECO:0000313" key="5">
    <source>
        <dbReference type="Proteomes" id="UP000824596"/>
    </source>
</evidence>
<dbReference type="GO" id="GO:0008270">
    <property type="term" value="F:zinc ion binding"/>
    <property type="evidence" value="ECO:0007669"/>
    <property type="project" value="InterPro"/>
</dbReference>
<dbReference type="InterPro" id="IPR021858">
    <property type="entry name" value="Fun_TF"/>
</dbReference>
<reference evidence="4" key="1">
    <citation type="submission" date="2021-09" db="EMBL/GenBank/DDBJ databases">
        <title>A high-quality genome of the endoparasitic fungus Hirsutella rhossiliensis with a comparison of Hirsutella genomes reveals transposable elements contributing to genome size variation.</title>
        <authorList>
            <person name="Lin R."/>
            <person name="Jiao Y."/>
            <person name="Sun X."/>
            <person name="Ling J."/>
            <person name="Xie B."/>
            <person name="Cheng X."/>
        </authorList>
    </citation>
    <scope>NUCLEOTIDE SEQUENCE</scope>
    <source>
        <strain evidence="4">HR02</strain>
    </source>
</reference>
<dbReference type="InterPro" id="IPR001138">
    <property type="entry name" value="Zn2Cys6_DnaBD"/>
</dbReference>
<dbReference type="GO" id="GO:0005634">
    <property type="term" value="C:nucleus"/>
    <property type="evidence" value="ECO:0007669"/>
    <property type="project" value="UniProtKB-SubCell"/>
</dbReference>
<dbReference type="InterPro" id="IPR036864">
    <property type="entry name" value="Zn2-C6_fun-type_DNA-bd_sf"/>
</dbReference>
<comment type="caution">
    <text evidence="4">The sequence shown here is derived from an EMBL/GenBank/DDBJ whole genome shotgun (WGS) entry which is preliminary data.</text>
</comment>
<evidence type="ECO:0000259" key="3">
    <source>
        <dbReference type="PROSITE" id="PS50048"/>
    </source>
</evidence>
<organism evidence="4 5">
    <name type="scientific">Hirsutella rhossiliensis</name>
    <dbReference type="NCBI Taxonomy" id="111463"/>
    <lineage>
        <taxon>Eukaryota</taxon>
        <taxon>Fungi</taxon>
        <taxon>Dikarya</taxon>
        <taxon>Ascomycota</taxon>
        <taxon>Pezizomycotina</taxon>
        <taxon>Sordariomycetes</taxon>
        <taxon>Hypocreomycetidae</taxon>
        <taxon>Hypocreales</taxon>
        <taxon>Ophiocordycipitaceae</taxon>
        <taxon>Hirsutella</taxon>
    </lineage>
</organism>
<dbReference type="RefSeq" id="XP_044720204.1">
    <property type="nucleotide sequence ID" value="XM_044863672.1"/>
</dbReference>
<sequence>MADDKKCWECLKRRHVCDRSRPSCKKCGVRGINCPGYDHKPLKWMAPCQTKAKRRGADPPIRRGERLAVAPALDVCPEATQALEAIEYYNINICPDLLTTGAAGSGNPFFTSPKLAHELPPTILQILASSAVGHRILQSSPRPRSEIAVLTTKLQVHRGESFRLLAQAMAQPASQISDETLVSILVLLLAEIQQSVASFTWRLHLDGASAIIRERGGLPGVFLSRPIFRHLLRYFVLVDVMGSTTAPCVEAERARRQLELVPLLPDLFGDGLLTCFPCAPELLQDIIANALPLLQRIRRFSALSWAADVKMAMCCAREDVSSRTGAAETSSWDWQRIARIYQAAVALYCVSSVLGCEVSGSRESKSAKSYKETCAGVSGMRLEYCSALVHDLRAVAASSNLQLRKMTIWPLMVAGIEVDTADEAAKRFIGDELAWISSAVGIASPLPAEQNVGEFVR</sequence>
<accession>A0A9P8SJ48</accession>
<name>A0A9P8SJ48_9HYPO</name>
<dbReference type="EMBL" id="JAIZPD010000005">
    <property type="protein sequence ID" value="KAH0962691.1"/>
    <property type="molecule type" value="Genomic_DNA"/>
</dbReference>
<evidence type="ECO:0000313" key="4">
    <source>
        <dbReference type="EMBL" id="KAH0962691.1"/>
    </source>
</evidence>
<evidence type="ECO:0000256" key="1">
    <source>
        <dbReference type="ARBA" id="ARBA00004123"/>
    </source>
</evidence>
<proteinExistence type="predicted"/>
<protein>
    <submittedName>
        <fullName evidence="4">Fungal specific transcription factor domain-containing protein</fullName>
    </submittedName>
</protein>
<dbReference type="AlphaFoldDB" id="A0A9P8SJ48"/>